<dbReference type="RefSeq" id="WP_204661835.1">
    <property type="nucleotide sequence ID" value="NZ_CP056775.1"/>
</dbReference>
<protein>
    <submittedName>
        <fullName evidence="2">DUF4255 domain-containing protein</fullName>
    </submittedName>
</protein>
<dbReference type="InterPro" id="IPR025351">
    <property type="entry name" value="Pvc16_N"/>
</dbReference>
<proteinExistence type="predicted"/>
<evidence type="ECO:0000259" key="1">
    <source>
        <dbReference type="Pfam" id="PF14065"/>
    </source>
</evidence>
<dbReference type="Pfam" id="PF14065">
    <property type="entry name" value="Pvc16_N"/>
    <property type="match status" value="1"/>
</dbReference>
<sequence>MLENCLKEIVTRFNDFALLPKTVLNGGGILETLVLADIARHEKQQESDDSMQDKLVLTLISLEEENSLKNNYPVHQEQSVSMYQKPALHLNLYLLFSANFKLYAEALKHLGLVLQFFQAQQHMSYTDEFSNTHKLTFTIHNIGFENLHNLWTVLGGHSMPSVLYKARLLYVQQSPLNGADVITNIDSVEHLN</sequence>
<gene>
    <name evidence="2" type="ORF">HWI92_06695</name>
</gene>
<reference evidence="2 3" key="1">
    <citation type="submission" date="2020-06" db="EMBL/GenBank/DDBJ databases">
        <title>Dyadobacter sandarakinus sp. nov., isolated from the soil of the Arctic Yellow River Station.</title>
        <authorList>
            <person name="Zhang Y."/>
            <person name="Peng F."/>
        </authorList>
    </citation>
    <scope>NUCLEOTIDE SEQUENCE [LARGE SCALE GENOMIC DNA]</scope>
    <source>
        <strain evidence="2 3">Q3-56</strain>
    </source>
</reference>
<accession>A0ABX7I3H6</accession>
<evidence type="ECO:0000313" key="3">
    <source>
        <dbReference type="Proteomes" id="UP000612680"/>
    </source>
</evidence>
<dbReference type="Proteomes" id="UP000612680">
    <property type="component" value="Chromosome"/>
</dbReference>
<name>A0ABX7I3H6_9BACT</name>
<evidence type="ECO:0000313" key="2">
    <source>
        <dbReference type="EMBL" id="QRR00617.1"/>
    </source>
</evidence>
<dbReference type="EMBL" id="CP056775">
    <property type="protein sequence ID" value="QRR00617.1"/>
    <property type="molecule type" value="Genomic_DNA"/>
</dbReference>
<feature type="domain" description="Pvc16 N-terminal" evidence="1">
    <location>
        <begin position="35"/>
        <end position="173"/>
    </location>
</feature>
<keyword evidence="3" id="KW-1185">Reference proteome</keyword>
<organism evidence="2 3">
    <name type="scientific">Dyadobacter sandarakinus</name>
    <dbReference type="NCBI Taxonomy" id="2747268"/>
    <lineage>
        <taxon>Bacteria</taxon>
        <taxon>Pseudomonadati</taxon>
        <taxon>Bacteroidota</taxon>
        <taxon>Cytophagia</taxon>
        <taxon>Cytophagales</taxon>
        <taxon>Spirosomataceae</taxon>
        <taxon>Dyadobacter</taxon>
    </lineage>
</organism>